<reference evidence="1 2" key="1">
    <citation type="journal article" date="2012" name="J. Bacteriol.">
        <title>Genome sequence of the bacterium Streptomyces davawensis JCM 4913 and heterologous production of the unique antibiotic roseoflavin.</title>
        <authorList>
            <person name="Jankowitsch F."/>
            <person name="Schwarz J."/>
            <person name="Ruckert C."/>
            <person name="Gust B."/>
            <person name="Szczepanowski R."/>
            <person name="Blom J."/>
            <person name="Pelzer S."/>
            <person name="Kalinowski J."/>
            <person name="Mack M."/>
        </authorList>
    </citation>
    <scope>NUCLEOTIDE SEQUENCE [LARGE SCALE GENOMIC DNA]</scope>
    <source>
        <strain evidence="2">DSM 101723 / JCM 4913 / KCC S-0913 / 768</strain>
    </source>
</reference>
<name>K4QZ48_STRDJ</name>
<dbReference type="Proteomes" id="UP000008043">
    <property type="component" value="Chromosome"/>
</dbReference>
<proteinExistence type="predicted"/>
<gene>
    <name evidence="1" type="ORF">BN159_1285</name>
</gene>
<dbReference type="EMBL" id="HE971709">
    <property type="protein sequence ID" value="CCK25664.1"/>
    <property type="molecule type" value="Genomic_DNA"/>
</dbReference>
<keyword evidence="2" id="KW-1185">Reference proteome</keyword>
<protein>
    <submittedName>
        <fullName evidence="1">Uncharacterized protein</fullName>
    </submittedName>
</protein>
<dbReference type="KEGG" id="sdv:BN159_1285"/>
<evidence type="ECO:0000313" key="1">
    <source>
        <dbReference type="EMBL" id="CCK25664.1"/>
    </source>
</evidence>
<sequence>MLGAGLGVAEEGSVDHVRQTAPQVTALAGFFRDI</sequence>
<dbReference type="HOGENOM" id="CLU_3376261_0_0_11"/>
<organism evidence="1 2">
    <name type="scientific">Streptomyces davaonensis (strain DSM 101723 / JCM 4913 / KCC S-0913 / 768)</name>
    <dbReference type="NCBI Taxonomy" id="1214101"/>
    <lineage>
        <taxon>Bacteria</taxon>
        <taxon>Bacillati</taxon>
        <taxon>Actinomycetota</taxon>
        <taxon>Actinomycetes</taxon>
        <taxon>Kitasatosporales</taxon>
        <taxon>Streptomycetaceae</taxon>
        <taxon>Streptomyces</taxon>
    </lineage>
</organism>
<evidence type="ECO:0000313" key="2">
    <source>
        <dbReference type="Proteomes" id="UP000008043"/>
    </source>
</evidence>
<dbReference type="AlphaFoldDB" id="K4QZ48"/>
<dbReference type="STRING" id="1214101.BN159_1285"/>
<accession>K4QZ48</accession>